<dbReference type="EMBL" id="BGPR01000037">
    <property type="protein sequence ID" value="GBL84457.1"/>
    <property type="molecule type" value="Genomic_DNA"/>
</dbReference>
<keyword evidence="2" id="KW-1185">Reference proteome</keyword>
<proteinExistence type="predicted"/>
<gene>
    <name evidence="1" type="ORF">AVEN_117213_1</name>
</gene>
<organism evidence="1 2">
    <name type="scientific">Araneus ventricosus</name>
    <name type="common">Orbweaver spider</name>
    <name type="synonym">Epeira ventricosa</name>
    <dbReference type="NCBI Taxonomy" id="182803"/>
    <lineage>
        <taxon>Eukaryota</taxon>
        <taxon>Metazoa</taxon>
        <taxon>Ecdysozoa</taxon>
        <taxon>Arthropoda</taxon>
        <taxon>Chelicerata</taxon>
        <taxon>Arachnida</taxon>
        <taxon>Araneae</taxon>
        <taxon>Araneomorphae</taxon>
        <taxon>Entelegynae</taxon>
        <taxon>Araneoidea</taxon>
        <taxon>Araneidae</taxon>
        <taxon>Araneus</taxon>
    </lineage>
</organism>
<sequence>MTRTTPELAPPLQTSVLHQREDVGSYVRFSVQQAPYTADLQWNRVFSLRPFGSEVETFPRGHRGLQPWSEYVFQSRRNETDLVILGYGQMTGRTHEPHPLFEFPLHTSVTAIRCHRRPNLNGRLVHIKCGIVSRMASRSCGVEVSRVQCRHRCYPRHLSRVRRYDFHSKIALVYFQERYQSN</sequence>
<comment type="caution">
    <text evidence="1">The sequence shown here is derived from an EMBL/GenBank/DDBJ whole genome shotgun (WGS) entry which is preliminary data.</text>
</comment>
<protein>
    <submittedName>
        <fullName evidence="1">Uncharacterized protein</fullName>
    </submittedName>
</protein>
<dbReference type="AlphaFoldDB" id="A0A4Y2AY36"/>
<evidence type="ECO:0000313" key="1">
    <source>
        <dbReference type="EMBL" id="GBL84457.1"/>
    </source>
</evidence>
<dbReference type="Proteomes" id="UP000499080">
    <property type="component" value="Unassembled WGS sequence"/>
</dbReference>
<reference evidence="1 2" key="1">
    <citation type="journal article" date="2019" name="Sci. Rep.">
        <title>Orb-weaving spider Araneus ventricosus genome elucidates the spidroin gene catalogue.</title>
        <authorList>
            <person name="Kono N."/>
            <person name="Nakamura H."/>
            <person name="Ohtoshi R."/>
            <person name="Moran D.A.P."/>
            <person name="Shinohara A."/>
            <person name="Yoshida Y."/>
            <person name="Fujiwara M."/>
            <person name="Mori M."/>
            <person name="Tomita M."/>
            <person name="Arakawa K."/>
        </authorList>
    </citation>
    <scope>NUCLEOTIDE SEQUENCE [LARGE SCALE GENOMIC DNA]</scope>
</reference>
<dbReference type="OrthoDB" id="1099063at2759"/>
<name>A0A4Y2AY36_ARAVE</name>
<evidence type="ECO:0000313" key="2">
    <source>
        <dbReference type="Proteomes" id="UP000499080"/>
    </source>
</evidence>
<accession>A0A4Y2AY36</accession>